<feature type="transmembrane region" description="Helical" evidence="2">
    <location>
        <begin position="176"/>
        <end position="192"/>
    </location>
</feature>
<protein>
    <recommendedName>
        <fullName evidence="3">DUF7707 domain-containing protein</fullName>
    </recommendedName>
</protein>
<dbReference type="AlphaFoldDB" id="A0A397S9L9"/>
<keyword evidence="2" id="KW-1133">Transmembrane helix</keyword>
<evidence type="ECO:0000256" key="1">
    <source>
        <dbReference type="SAM" id="MobiDB-lite"/>
    </source>
</evidence>
<feature type="region of interest" description="Disordered" evidence="1">
    <location>
        <begin position="133"/>
        <end position="153"/>
    </location>
</feature>
<accession>A0A397S9L9</accession>
<evidence type="ECO:0000256" key="2">
    <source>
        <dbReference type="SAM" id="Phobius"/>
    </source>
</evidence>
<dbReference type="Proteomes" id="UP000265703">
    <property type="component" value="Unassembled WGS sequence"/>
</dbReference>
<organism evidence="4 5">
    <name type="scientific">Glomus cerebriforme</name>
    <dbReference type="NCBI Taxonomy" id="658196"/>
    <lineage>
        <taxon>Eukaryota</taxon>
        <taxon>Fungi</taxon>
        <taxon>Fungi incertae sedis</taxon>
        <taxon>Mucoromycota</taxon>
        <taxon>Glomeromycotina</taxon>
        <taxon>Glomeromycetes</taxon>
        <taxon>Glomerales</taxon>
        <taxon>Glomeraceae</taxon>
        <taxon>Glomus</taxon>
    </lineage>
</organism>
<keyword evidence="2" id="KW-0472">Membrane</keyword>
<feature type="compositionally biased region" description="Polar residues" evidence="1">
    <location>
        <begin position="133"/>
        <end position="143"/>
    </location>
</feature>
<proteinExistence type="predicted"/>
<dbReference type="Pfam" id="PF24808">
    <property type="entry name" value="DUF7707"/>
    <property type="match status" value="1"/>
</dbReference>
<evidence type="ECO:0000313" key="5">
    <source>
        <dbReference type="Proteomes" id="UP000265703"/>
    </source>
</evidence>
<reference evidence="4 5" key="1">
    <citation type="submission" date="2018-06" db="EMBL/GenBank/DDBJ databases">
        <title>Comparative genomics reveals the genomic features of Rhizophagus irregularis, R. cerebriforme, R. diaphanum and Gigaspora rosea, and their symbiotic lifestyle signature.</title>
        <authorList>
            <person name="Morin E."/>
            <person name="San Clemente H."/>
            <person name="Chen E.C.H."/>
            <person name="De La Providencia I."/>
            <person name="Hainaut M."/>
            <person name="Kuo A."/>
            <person name="Kohler A."/>
            <person name="Murat C."/>
            <person name="Tang N."/>
            <person name="Roy S."/>
            <person name="Loubradou J."/>
            <person name="Henrissat B."/>
            <person name="Grigoriev I.V."/>
            <person name="Corradi N."/>
            <person name="Roux C."/>
            <person name="Martin F.M."/>
        </authorList>
    </citation>
    <scope>NUCLEOTIDE SEQUENCE [LARGE SCALE GENOMIC DNA]</scope>
    <source>
        <strain evidence="4 5">DAOM 227022</strain>
    </source>
</reference>
<name>A0A397S9L9_9GLOM</name>
<dbReference type="PANTHER" id="PTHR38118">
    <property type="entry name" value="ANCHORED CELL WALL PROTEIN 11-RELATED"/>
    <property type="match status" value="1"/>
</dbReference>
<feature type="domain" description="DUF7707" evidence="3">
    <location>
        <begin position="26"/>
        <end position="122"/>
    </location>
</feature>
<dbReference type="InterPro" id="IPR056124">
    <property type="entry name" value="DUF7707"/>
</dbReference>
<dbReference type="PANTHER" id="PTHR38118:SF2">
    <property type="entry name" value="CDP-ALCOHOL PHOSPHATIDYLTRANSFERASE PROTEIN"/>
    <property type="match status" value="1"/>
</dbReference>
<gene>
    <name evidence="4" type="ORF">C1645_729639</name>
</gene>
<keyword evidence="5" id="KW-1185">Reference proteome</keyword>
<feature type="transmembrane region" description="Helical" evidence="2">
    <location>
        <begin position="6"/>
        <end position="26"/>
    </location>
</feature>
<comment type="caution">
    <text evidence="4">The sequence shown here is derived from an EMBL/GenBank/DDBJ whole genome shotgun (WGS) entry which is preliminary data.</text>
</comment>
<dbReference type="EMBL" id="QKYT01000784">
    <property type="protein sequence ID" value="RIA81509.1"/>
    <property type="molecule type" value="Genomic_DNA"/>
</dbReference>
<evidence type="ECO:0000313" key="4">
    <source>
        <dbReference type="EMBL" id="RIA81509.1"/>
    </source>
</evidence>
<keyword evidence="2" id="KW-0812">Transmembrane</keyword>
<sequence length="193" mass="20727">MLQLKGIFFVIFLFSIILFITEVHPLNPADVDPATKATWCSDQMATCTNICWDSGFDPTTNFCLNDTLQFDCVCSNGIRPNSTEYTQTIPYFTCTADQQACIQKCQPATDTCVNACKSTSCAATVIKSPSKIPTTVQGTTSSPAAPGIPGSTTTPAKNPNAAILGAATMISPIKDYFTLFFSLVIILIIQLLS</sequence>
<evidence type="ECO:0000259" key="3">
    <source>
        <dbReference type="Pfam" id="PF24808"/>
    </source>
</evidence>
<dbReference type="OrthoDB" id="2439692at2759"/>